<protein>
    <submittedName>
        <fullName evidence="2">GNAT family N-acetyltransferase</fullName>
    </submittedName>
</protein>
<dbReference type="AlphaFoldDB" id="A0A7C8GU98"/>
<dbReference type="PROSITE" id="PS51186">
    <property type="entry name" value="GNAT"/>
    <property type="match status" value="1"/>
</dbReference>
<dbReference type="Pfam" id="PF00583">
    <property type="entry name" value="Acetyltransf_1"/>
    <property type="match status" value="1"/>
</dbReference>
<proteinExistence type="predicted"/>
<dbReference type="EMBL" id="WEID01000027">
    <property type="protein sequence ID" value="KAB8138139.1"/>
    <property type="molecule type" value="Genomic_DNA"/>
</dbReference>
<dbReference type="InterPro" id="IPR050276">
    <property type="entry name" value="MshD_Acetyltransferase"/>
</dbReference>
<evidence type="ECO:0000313" key="3">
    <source>
        <dbReference type="Proteomes" id="UP000480246"/>
    </source>
</evidence>
<dbReference type="RefSeq" id="WP_153402137.1">
    <property type="nucleotide sequence ID" value="NZ_ML762426.1"/>
</dbReference>
<feature type="domain" description="N-acetyltransferase" evidence="1">
    <location>
        <begin position="3"/>
        <end position="150"/>
    </location>
</feature>
<dbReference type="Gene3D" id="3.40.630.30">
    <property type="match status" value="1"/>
</dbReference>
<evidence type="ECO:0000259" key="1">
    <source>
        <dbReference type="PROSITE" id="PS51186"/>
    </source>
</evidence>
<dbReference type="SUPFAM" id="SSF55729">
    <property type="entry name" value="Acyl-CoA N-acyltransferases (Nat)"/>
    <property type="match status" value="1"/>
</dbReference>
<dbReference type="OrthoDB" id="9127144at2"/>
<dbReference type="Proteomes" id="UP000480246">
    <property type="component" value="Unassembled WGS sequence"/>
</dbReference>
<dbReference type="InterPro" id="IPR016181">
    <property type="entry name" value="Acyl_CoA_acyltransferase"/>
</dbReference>
<accession>A0A7C8GU98</accession>
<keyword evidence="3" id="KW-1185">Reference proteome</keyword>
<dbReference type="PANTHER" id="PTHR43617">
    <property type="entry name" value="L-AMINO ACID N-ACETYLTRANSFERASE"/>
    <property type="match status" value="1"/>
</dbReference>
<dbReference type="Gene3D" id="1.10.287.900">
    <property type="entry name" value="The crystal structure of the spermine/spermidine acetyltransferase from enterococcus faecali"/>
    <property type="match status" value="1"/>
</dbReference>
<evidence type="ECO:0000313" key="2">
    <source>
        <dbReference type="EMBL" id="KAB8138139.1"/>
    </source>
</evidence>
<organism evidence="2 3">
    <name type="scientific">Gracilibacillus oryzae</name>
    <dbReference type="NCBI Taxonomy" id="1672701"/>
    <lineage>
        <taxon>Bacteria</taxon>
        <taxon>Bacillati</taxon>
        <taxon>Bacillota</taxon>
        <taxon>Bacilli</taxon>
        <taxon>Bacillales</taxon>
        <taxon>Bacillaceae</taxon>
        <taxon>Gracilibacillus</taxon>
    </lineage>
</organism>
<dbReference type="CDD" id="cd04301">
    <property type="entry name" value="NAT_SF"/>
    <property type="match status" value="1"/>
</dbReference>
<gene>
    <name evidence="2" type="ORF">F9U64_06240</name>
</gene>
<reference evidence="2 3" key="1">
    <citation type="submission" date="2019-10" db="EMBL/GenBank/DDBJ databases">
        <title>Gracilibacillus sp. nov. isolated from rice seeds.</title>
        <authorList>
            <person name="He S."/>
        </authorList>
    </citation>
    <scope>NUCLEOTIDE SEQUENCE [LARGE SCALE GENOMIC DNA]</scope>
    <source>
        <strain evidence="2 3">TD8</strain>
    </source>
</reference>
<keyword evidence="2" id="KW-0808">Transferase</keyword>
<sequence length="150" mass="17508">MKLEFKKVDQDNYKQCAALNVKAEQNNFVAPNWYSLLESQFEDGQRHPLAIYKEGKMIGFLMYVYYQADEDYPVDSWWIERFMIDKKYQNKGLGSASLKEFLLFFKVTYGDVEIRISAEPENDVAIKLYEKIGFGKTGEMVGDETVLLLK</sequence>
<name>A0A7C8GU98_9BACI</name>
<dbReference type="GO" id="GO:0016747">
    <property type="term" value="F:acyltransferase activity, transferring groups other than amino-acyl groups"/>
    <property type="evidence" value="ECO:0007669"/>
    <property type="project" value="InterPro"/>
</dbReference>
<dbReference type="InterPro" id="IPR027455">
    <property type="entry name" value="Sper_AcTfrase_N"/>
</dbReference>
<dbReference type="InterPro" id="IPR000182">
    <property type="entry name" value="GNAT_dom"/>
</dbReference>
<comment type="caution">
    <text evidence="2">The sequence shown here is derived from an EMBL/GenBank/DDBJ whole genome shotgun (WGS) entry which is preliminary data.</text>
</comment>